<evidence type="ECO:0000313" key="3">
    <source>
        <dbReference type="Proteomes" id="UP000800041"/>
    </source>
</evidence>
<reference evidence="2" key="1">
    <citation type="journal article" date="2020" name="Stud. Mycol.">
        <title>101 Dothideomycetes genomes: a test case for predicting lifestyles and emergence of pathogens.</title>
        <authorList>
            <person name="Haridas S."/>
            <person name="Albert R."/>
            <person name="Binder M."/>
            <person name="Bloem J."/>
            <person name="Labutti K."/>
            <person name="Salamov A."/>
            <person name="Andreopoulos B."/>
            <person name="Baker S."/>
            <person name="Barry K."/>
            <person name="Bills G."/>
            <person name="Bluhm B."/>
            <person name="Cannon C."/>
            <person name="Castanera R."/>
            <person name="Culley D."/>
            <person name="Daum C."/>
            <person name="Ezra D."/>
            <person name="Gonzalez J."/>
            <person name="Henrissat B."/>
            <person name="Kuo A."/>
            <person name="Liang C."/>
            <person name="Lipzen A."/>
            <person name="Lutzoni F."/>
            <person name="Magnuson J."/>
            <person name="Mondo S."/>
            <person name="Nolan M."/>
            <person name="Ohm R."/>
            <person name="Pangilinan J."/>
            <person name="Park H.-J."/>
            <person name="Ramirez L."/>
            <person name="Alfaro M."/>
            <person name="Sun H."/>
            <person name="Tritt A."/>
            <person name="Yoshinaga Y."/>
            <person name="Zwiers L.-H."/>
            <person name="Turgeon B."/>
            <person name="Goodwin S."/>
            <person name="Spatafora J."/>
            <person name="Crous P."/>
            <person name="Grigoriev I."/>
        </authorList>
    </citation>
    <scope>NUCLEOTIDE SEQUENCE</scope>
    <source>
        <strain evidence="2">CBS 113979</strain>
    </source>
</reference>
<name>A0A6G1HCS5_9PEZI</name>
<dbReference type="EMBL" id="ML977141">
    <property type="protein sequence ID" value="KAF1990852.1"/>
    <property type="molecule type" value="Genomic_DNA"/>
</dbReference>
<evidence type="ECO:0000313" key="2">
    <source>
        <dbReference type="EMBL" id="KAF1990852.1"/>
    </source>
</evidence>
<sequence length="335" mass="37100">MQVFGATTAQPGVLDHQHSYLTSALQRNRQLDTRLTERLTDIEFVLKLEPSPLIKRKQLKQARWKTNKALQICRKEQQTLLEGLTLCQARMATQQIAWAPPQDAFFGPVLLTPPAESQKLASIQPSYTFSPTASPNGPLSPFEPAFSAGSMDGMTRVYANYKRSPSDLWLAQFGTAMPLSPMSPLSPMVANHFYSPYESQMNSPALQSPVVFTFPFGSLTSPTLEDFCPSLRADAPPFTPTTIDERFEDDELISPGTVPKAAMSVSEHPPAQAEPGTSTRTAIDVITQWLNNASLEKAKKHRRGQRSDSAIQVGPLDEVENPKWRKRQSMPIMSG</sequence>
<protein>
    <submittedName>
        <fullName evidence="2">Uncharacterized protein</fullName>
    </submittedName>
</protein>
<organism evidence="2 3">
    <name type="scientific">Aulographum hederae CBS 113979</name>
    <dbReference type="NCBI Taxonomy" id="1176131"/>
    <lineage>
        <taxon>Eukaryota</taxon>
        <taxon>Fungi</taxon>
        <taxon>Dikarya</taxon>
        <taxon>Ascomycota</taxon>
        <taxon>Pezizomycotina</taxon>
        <taxon>Dothideomycetes</taxon>
        <taxon>Pleosporomycetidae</taxon>
        <taxon>Aulographales</taxon>
        <taxon>Aulographaceae</taxon>
    </lineage>
</organism>
<gene>
    <name evidence="2" type="ORF">K402DRAFT_417601</name>
</gene>
<dbReference type="AlphaFoldDB" id="A0A6G1HCS5"/>
<dbReference type="Proteomes" id="UP000800041">
    <property type="component" value="Unassembled WGS sequence"/>
</dbReference>
<proteinExistence type="predicted"/>
<feature type="region of interest" description="Disordered" evidence="1">
    <location>
        <begin position="297"/>
        <end position="335"/>
    </location>
</feature>
<evidence type="ECO:0000256" key="1">
    <source>
        <dbReference type="SAM" id="MobiDB-lite"/>
    </source>
</evidence>
<accession>A0A6G1HCS5</accession>
<keyword evidence="3" id="KW-1185">Reference proteome</keyword>